<accession>A0A8T1KPR0</accession>
<sequence length="91" mass="9889">MTLNGEVTMPASWPSWLRQSHAAALQHKLFTPSTVTRMTMAIGLGVLLTRGLLLSMDFELCYYWSLVATSCACAIASTYRASPRSSVSVSS</sequence>
<evidence type="ECO:0000313" key="2">
    <source>
        <dbReference type="Proteomes" id="UP000736787"/>
    </source>
</evidence>
<dbReference type="Proteomes" id="UP000736787">
    <property type="component" value="Unassembled WGS sequence"/>
</dbReference>
<comment type="caution">
    <text evidence="1">The sequence shown here is derived from an EMBL/GenBank/DDBJ whole genome shotgun (WGS) entry which is preliminary data.</text>
</comment>
<evidence type="ECO:0000313" key="1">
    <source>
        <dbReference type="EMBL" id="KAG2937449.1"/>
    </source>
</evidence>
<reference evidence="1" key="1">
    <citation type="submission" date="2018-10" db="EMBL/GenBank/DDBJ databases">
        <title>Effector identification in a new, highly contiguous assembly of the strawberry crown rot pathogen Phytophthora cactorum.</title>
        <authorList>
            <person name="Armitage A.D."/>
            <person name="Nellist C.F."/>
            <person name="Bates H."/>
            <person name="Vickerstaff R.J."/>
            <person name="Harrison R.J."/>
        </authorList>
    </citation>
    <scope>NUCLEOTIDE SEQUENCE</scope>
    <source>
        <strain evidence="1">4040</strain>
    </source>
</reference>
<dbReference type="EMBL" id="RCMK01000307">
    <property type="protein sequence ID" value="KAG2937449.1"/>
    <property type="molecule type" value="Genomic_DNA"/>
</dbReference>
<protein>
    <submittedName>
        <fullName evidence="1">Uncharacterized protein</fullName>
    </submittedName>
</protein>
<gene>
    <name evidence="1" type="ORF">PC117_g11677</name>
</gene>
<name>A0A8T1KPR0_9STRA</name>
<dbReference type="AlphaFoldDB" id="A0A8T1KPR0"/>
<proteinExistence type="predicted"/>
<organism evidence="1 2">
    <name type="scientific">Phytophthora cactorum</name>
    <dbReference type="NCBI Taxonomy" id="29920"/>
    <lineage>
        <taxon>Eukaryota</taxon>
        <taxon>Sar</taxon>
        <taxon>Stramenopiles</taxon>
        <taxon>Oomycota</taxon>
        <taxon>Peronosporomycetes</taxon>
        <taxon>Peronosporales</taxon>
        <taxon>Peronosporaceae</taxon>
        <taxon>Phytophthora</taxon>
    </lineage>
</organism>